<dbReference type="EMBL" id="CAXDID020000383">
    <property type="protein sequence ID" value="CAL6085060.1"/>
    <property type="molecule type" value="Genomic_DNA"/>
</dbReference>
<dbReference type="AlphaFoldDB" id="A0AA86P2M2"/>
<reference evidence="2" key="1">
    <citation type="submission" date="2023-06" db="EMBL/GenBank/DDBJ databases">
        <authorList>
            <person name="Kurt Z."/>
        </authorList>
    </citation>
    <scope>NUCLEOTIDE SEQUENCE</scope>
</reference>
<sequence>MPSHWYKYFPSGLVFSLVLLLAYLIYLLYVDVILLFQQRKSISSSTLMRTYFWSKVNRQFNIYNIYQYILYIIYIIQEKAQRRINTISSTQQFLIQDQTVTVCDRVTKRCVPKSLSKEYKFKLSQQKMSNITTYHRHNLILRENNSFQQGQLKRCGETISLLFIGAFD</sequence>
<evidence type="ECO:0000256" key="1">
    <source>
        <dbReference type="SAM" id="Phobius"/>
    </source>
</evidence>
<keyword evidence="1" id="KW-0472">Membrane</keyword>
<organism evidence="2">
    <name type="scientific">Hexamita inflata</name>
    <dbReference type="NCBI Taxonomy" id="28002"/>
    <lineage>
        <taxon>Eukaryota</taxon>
        <taxon>Metamonada</taxon>
        <taxon>Diplomonadida</taxon>
        <taxon>Hexamitidae</taxon>
        <taxon>Hexamitinae</taxon>
        <taxon>Hexamita</taxon>
    </lineage>
</organism>
<proteinExistence type="predicted"/>
<keyword evidence="4" id="KW-1185">Reference proteome</keyword>
<dbReference type="Proteomes" id="UP001642409">
    <property type="component" value="Unassembled WGS sequence"/>
</dbReference>
<dbReference type="EMBL" id="CATOUU010000429">
    <property type="protein sequence ID" value="CAI9929284.1"/>
    <property type="molecule type" value="Genomic_DNA"/>
</dbReference>
<gene>
    <name evidence="2" type="ORF">HINF_LOCUS16929</name>
    <name evidence="3" type="ORF">HINF_LOCUS62503</name>
</gene>
<evidence type="ECO:0000313" key="4">
    <source>
        <dbReference type="Proteomes" id="UP001642409"/>
    </source>
</evidence>
<evidence type="ECO:0000313" key="3">
    <source>
        <dbReference type="EMBL" id="CAL6085060.1"/>
    </source>
</evidence>
<keyword evidence="1" id="KW-0812">Transmembrane</keyword>
<evidence type="ECO:0000313" key="2">
    <source>
        <dbReference type="EMBL" id="CAI9929284.1"/>
    </source>
</evidence>
<feature type="transmembrane region" description="Helical" evidence="1">
    <location>
        <begin position="12"/>
        <end position="36"/>
    </location>
</feature>
<name>A0AA86P2M2_9EUKA</name>
<accession>A0AA86P2M2</accession>
<reference evidence="3 4" key="2">
    <citation type="submission" date="2024-07" db="EMBL/GenBank/DDBJ databases">
        <authorList>
            <person name="Akdeniz Z."/>
        </authorList>
    </citation>
    <scope>NUCLEOTIDE SEQUENCE [LARGE SCALE GENOMIC DNA]</scope>
</reference>
<protein>
    <submittedName>
        <fullName evidence="3">Hypothetical_protein</fullName>
    </submittedName>
</protein>
<keyword evidence="1" id="KW-1133">Transmembrane helix</keyword>
<comment type="caution">
    <text evidence="2">The sequence shown here is derived from an EMBL/GenBank/DDBJ whole genome shotgun (WGS) entry which is preliminary data.</text>
</comment>